<dbReference type="Proteomes" id="UP000615026">
    <property type="component" value="Unassembled WGS sequence"/>
</dbReference>
<name>A0A928ZTM9_LEPEC</name>
<sequence length="133" mass="14375">MTKPINNKYIGSLEGTYTMGNTIHQYGSGDNIAGDKIIGNKISTQINNSQNLTQAAKDIKALLAQLDNNYAHTNPVDKAMITAKIVESVDRNPMLKERVINALKEGGSSALEEAIEHPLVKPVIAALKGFLET</sequence>
<evidence type="ECO:0000313" key="1">
    <source>
        <dbReference type="EMBL" id="MBE9066314.1"/>
    </source>
</evidence>
<keyword evidence="2" id="KW-1185">Reference proteome</keyword>
<reference evidence="1" key="1">
    <citation type="submission" date="2020-10" db="EMBL/GenBank/DDBJ databases">
        <authorList>
            <person name="Castelo-Branco R."/>
            <person name="Eusebio N."/>
            <person name="Adriana R."/>
            <person name="Vieira A."/>
            <person name="Brugerolle De Fraissinette N."/>
            <person name="Rezende De Castro R."/>
            <person name="Schneider M.P."/>
            <person name="Vasconcelos V."/>
            <person name="Leao P.N."/>
        </authorList>
    </citation>
    <scope>NUCLEOTIDE SEQUENCE</scope>
    <source>
        <strain evidence="1">LEGE 11479</strain>
    </source>
</reference>
<protein>
    <recommendedName>
        <fullName evidence="3">Pentapeptide repeat-containing protein</fullName>
    </recommendedName>
</protein>
<organism evidence="1 2">
    <name type="scientific">Leptolyngbya cf. ectocarpi LEGE 11479</name>
    <dbReference type="NCBI Taxonomy" id="1828722"/>
    <lineage>
        <taxon>Bacteria</taxon>
        <taxon>Bacillati</taxon>
        <taxon>Cyanobacteriota</taxon>
        <taxon>Cyanophyceae</taxon>
        <taxon>Leptolyngbyales</taxon>
        <taxon>Leptolyngbyaceae</taxon>
        <taxon>Leptolyngbya group</taxon>
        <taxon>Leptolyngbya</taxon>
    </lineage>
</organism>
<evidence type="ECO:0008006" key="3">
    <source>
        <dbReference type="Google" id="ProtNLM"/>
    </source>
</evidence>
<dbReference type="AlphaFoldDB" id="A0A928ZTM9"/>
<comment type="caution">
    <text evidence="1">The sequence shown here is derived from an EMBL/GenBank/DDBJ whole genome shotgun (WGS) entry which is preliminary data.</text>
</comment>
<accession>A0A928ZTM9</accession>
<proteinExistence type="predicted"/>
<evidence type="ECO:0000313" key="2">
    <source>
        <dbReference type="Proteomes" id="UP000615026"/>
    </source>
</evidence>
<gene>
    <name evidence="1" type="ORF">IQ260_06580</name>
</gene>
<dbReference type="EMBL" id="JADEXP010000036">
    <property type="protein sequence ID" value="MBE9066314.1"/>
    <property type="molecule type" value="Genomic_DNA"/>
</dbReference>